<dbReference type="SUPFAM" id="SSF57997">
    <property type="entry name" value="Tropomyosin"/>
    <property type="match status" value="1"/>
</dbReference>
<dbReference type="NCBIfam" id="TIGR01760">
    <property type="entry name" value="tape_meas_TP901"/>
    <property type="match status" value="1"/>
</dbReference>
<evidence type="ECO:0000313" key="5">
    <source>
        <dbReference type="Proteomes" id="UP000017980"/>
    </source>
</evidence>
<dbReference type="AlphaFoldDB" id="R5X8Q4"/>
<evidence type="ECO:0000256" key="3">
    <source>
        <dbReference type="SAM" id="MobiDB-lite"/>
    </source>
</evidence>
<comment type="caution">
    <text evidence="4">The sequence shown here is derived from an EMBL/GenBank/DDBJ whole genome shotgun (WGS) entry which is preliminary data.</text>
</comment>
<feature type="coiled-coil region" evidence="2">
    <location>
        <begin position="58"/>
        <end position="123"/>
    </location>
</feature>
<gene>
    <name evidence="4" type="ORF">BN488_02222</name>
</gene>
<keyword evidence="2" id="KW-0175">Coiled coil</keyword>
<proteinExistence type="predicted"/>
<evidence type="ECO:0000256" key="1">
    <source>
        <dbReference type="ARBA" id="ARBA00022612"/>
    </source>
</evidence>
<protein>
    <submittedName>
        <fullName evidence="4">Tail tape measure protein</fullName>
    </submittedName>
</protein>
<evidence type="ECO:0000313" key="4">
    <source>
        <dbReference type="EMBL" id="CDA11195.1"/>
    </source>
</evidence>
<organism evidence="4 5">
    <name type="scientific">Intestinibacter bartlettii CAG:1329</name>
    <dbReference type="NCBI Taxonomy" id="1263063"/>
    <lineage>
        <taxon>Bacteria</taxon>
        <taxon>Bacillati</taxon>
        <taxon>Bacillota</taxon>
        <taxon>Clostridia</taxon>
        <taxon>Peptostreptococcales</taxon>
        <taxon>Peptostreptococcaceae</taxon>
        <taxon>Intestinibacter</taxon>
    </lineage>
</organism>
<accession>R5X8Q4</accession>
<dbReference type="Proteomes" id="UP000017980">
    <property type="component" value="Unassembled WGS sequence"/>
</dbReference>
<name>R5X8Q4_9FIRM</name>
<evidence type="ECO:0000256" key="2">
    <source>
        <dbReference type="SAM" id="Coils"/>
    </source>
</evidence>
<feature type="compositionally biased region" description="Basic and acidic residues" evidence="3">
    <location>
        <begin position="205"/>
        <end position="214"/>
    </location>
</feature>
<keyword evidence="1" id="KW-1188">Viral release from host cell</keyword>
<dbReference type="PANTHER" id="PTHR37813">
    <property type="entry name" value="FELS-2 PROPHAGE PROTEIN"/>
    <property type="match status" value="1"/>
</dbReference>
<sequence>MGRALKGITIEIGGDTTKLGNALKDVDTQTRSLQKELKGVNTLLKYDPSNVTLIKQKQDLLSQSIQRTKEKLDTLKNAQQQVQAQFERGEITEQQYRDFQREIAATEQRLESLEREARNFGTTVDASLISAKENLANFGSKCTNAGQALLPVTAAITGVGAVSVKTAADFESSMSNVEAISGATGDDLKALEQKAKEMGASTSKSAKESADALS</sequence>
<feature type="region of interest" description="Disordered" evidence="3">
    <location>
        <begin position="191"/>
        <end position="214"/>
    </location>
</feature>
<dbReference type="PANTHER" id="PTHR37813:SF1">
    <property type="entry name" value="FELS-2 PROPHAGE PROTEIN"/>
    <property type="match status" value="1"/>
</dbReference>
<dbReference type="InterPro" id="IPR010090">
    <property type="entry name" value="Phage_tape_meas"/>
</dbReference>
<dbReference type="RefSeq" id="WP_022072352.1">
    <property type="nucleotide sequence ID" value="NZ_HF999329.1"/>
</dbReference>
<reference evidence="4" key="1">
    <citation type="submission" date="2012-11" db="EMBL/GenBank/DDBJ databases">
        <title>Dependencies among metagenomic species, viruses, plasmids and units of genetic variation.</title>
        <authorList>
            <person name="Nielsen H.B."/>
            <person name="Almeida M."/>
            <person name="Juncker A.S."/>
            <person name="Rasmussen S."/>
            <person name="Li J."/>
            <person name="Sunagawa S."/>
            <person name="Plichta D."/>
            <person name="Gautier L."/>
            <person name="Le Chatelier E."/>
            <person name="Peletier E."/>
            <person name="Bonde I."/>
            <person name="Nielsen T."/>
            <person name="Manichanh C."/>
            <person name="Arumugam M."/>
            <person name="Batto J."/>
            <person name="Santos M.B.Q.D."/>
            <person name="Blom N."/>
            <person name="Borruel N."/>
            <person name="Burgdorf K.S."/>
            <person name="Boumezbeur F."/>
            <person name="Casellas F."/>
            <person name="Dore J."/>
            <person name="Guarner F."/>
            <person name="Hansen T."/>
            <person name="Hildebrand F."/>
            <person name="Kaas R.S."/>
            <person name="Kennedy S."/>
            <person name="Kristiansen K."/>
            <person name="Kultima J.R."/>
            <person name="Leonard P."/>
            <person name="Levenez F."/>
            <person name="Lund O."/>
            <person name="Moumen B."/>
            <person name="Le Paslier D."/>
            <person name="Pons N."/>
            <person name="Pedersen O."/>
            <person name="Prifti E."/>
            <person name="Qin J."/>
            <person name="Raes J."/>
            <person name="Tap J."/>
            <person name="Tims S."/>
            <person name="Ussery D.W."/>
            <person name="Yamada T."/>
            <person name="MetaHit consortium"/>
            <person name="Renault P."/>
            <person name="Sicheritz-Ponten T."/>
            <person name="Bork P."/>
            <person name="Wang J."/>
            <person name="Brunak S."/>
            <person name="Ehrlich S.D."/>
        </authorList>
    </citation>
    <scope>NUCLEOTIDE SEQUENCE [LARGE SCALE GENOMIC DNA]</scope>
</reference>
<dbReference type="EMBL" id="CBBD010000050">
    <property type="protein sequence ID" value="CDA11195.1"/>
    <property type="molecule type" value="Genomic_DNA"/>
</dbReference>